<evidence type="ECO:0000256" key="1">
    <source>
        <dbReference type="SAM" id="MobiDB-lite"/>
    </source>
</evidence>
<feature type="compositionally biased region" description="Acidic residues" evidence="1">
    <location>
        <begin position="382"/>
        <end position="416"/>
    </location>
</feature>
<feature type="compositionally biased region" description="Basic and acidic residues" evidence="1">
    <location>
        <begin position="356"/>
        <end position="365"/>
    </location>
</feature>
<dbReference type="Gene3D" id="2.60.120.650">
    <property type="entry name" value="Cupin"/>
    <property type="match status" value="1"/>
</dbReference>
<feature type="region of interest" description="Disordered" evidence="1">
    <location>
        <begin position="353"/>
        <end position="549"/>
    </location>
</feature>
<feature type="compositionally biased region" description="Basic and acidic residues" evidence="1">
    <location>
        <begin position="316"/>
        <end position="332"/>
    </location>
</feature>
<evidence type="ECO:0008006" key="4">
    <source>
        <dbReference type="Google" id="ProtNLM"/>
    </source>
</evidence>
<proteinExistence type="predicted"/>
<dbReference type="EMBL" id="JASUXU010000181">
    <property type="protein sequence ID" value="KAK0302558.1"/>
    <property type="molecule type" value="Genomic_DNA"/>
</dbReference>
<feature type="region of interest" description="Disordered" evidence="1">
    <location>
        <begin position="707"/>
        <end position="739"/>
    </location>
</feature>
<feature type="compositionally biased region" description="Acidic residues" evidence="1">
    <location>
        <begin position="438"/>
        <end position="458"/>
    </location>
</feature>
<accession>A0AAN6J3Y5</accession>
<feature type="non-terminal residue" evidence="2">
    <location>
        <position position="1"/>
    </location>
</feature>
<feature type="region of interest" description="Disordered" evidence="1">
    <location>
        <begin position="1"/>
        <end position="33"/>
    </location>
</feature>
<dbReference type="Proteomes" id="UP001168146">
    <property type="component" value="Unassembled WGS sequence"/>
</dbReference>
<feature type="compositionally biased region" description="Polar residues" evidence="1">
    <location>
        <begin position="460"/>
        <end position="469"/>
    </location>
</feature>
<feature type="compositionally biased region" description="Low complexity" evidence="1">
    <location>
        <begin position="12"/>
        <end position="21"/>
    </location>
</feature>
<sequence length="962" mass="106480">TQELRPSQSDEASSPLASPLSSPTPAPGQPFGSEIHRKCIEKASVISQSGGLQHGKSMQVVQESVATNETSYFFALAEELYTALQRVKAQTQDNLSLRQSIQRNVAKPYCAILEGRFQQNQDLQRLLTTVAGEDLITTATAQLDSTQPFFAPSYDVHLCRARTTVIQHWGAEVVFYYGWHTQSKNFTDRLRTLAKKYTWTEATKRINLAISESCRTGGSQRDLTAQHRRVVDSDLRKVLILDTLLPTGLAQYDVDQYGILCKWHSWRATEGQSSQYGSAGDEARAEAAAEAAPEMAVEEAGEARQRGVGEPTTRSGQDRRANSRGEEPKGDTEAGASVGVESAVIQERAEAVCAKPGEKQREIQHMTEAAQYAKDKEKEDETSPTGSPDEEEVRSDAEAQWDEEEAGAEEEEDDEETAQRGGADGEEDGLEAERQVDGEEIDTEEEADDEVEAAEADADNTQSPTSSTFKGDVSESDRAYQTRETTPEDYTQDRTLPDQLRSAASARQCSTTAGQKRRRQSANKMLYTPPSSAKKRKKPKLAMTSPPPLVLPSSQQRLRFFTSFTEDQTPFLHLTEKWQNEWRAEISAFQHKIRSCLDVQLAMQGKPTSTATQLDKACADWIGEVVFAEIGYIEPGGALPTAEEVDVYVVSYQAFEFLSADERWCPNLPVLILGEPFSDAGCVTVESFLRKLQRTHKYFPKARICVQNPHDPSRPKLQTAEQIIQSTSRSQQNTPSLDKTLPQHATNLLDIHADVANLAAPRATHLDRFQVLHCLGTSGITGKQGSFGEAEPGSQQPGEPDDLYTTRFLRLCLRFTILGFISAFSGGHCDVLNGTWLRCVEGKKAWIVASGLTTEDLVEWANTANRLTWCPHGKTRIIILKEGDTLWMPPGVIVVHAPLTLRDCLMTGGMIWDSLRMRNIANNIEFISAHDTITNEDVPANLAKLAQTAAEMEEGRIEMAEE</sequence>
<protein>
    <recommendedName>
        <fullName evidence="4">JmjC domain-containing protein</fullName>
    </recommendedName>
</protein>
<reference evidence="2" key="1">
    <citation type="submission" date="2021-12" db="EMBL/GenBank/DDBJ databases">
        <title>Black yeast isolated from Biological Soil Crust.</title>
        <authorList>
            <person name="Kurbessoian T."/>
        </authorList>
    </citation>
    <scope>NUCLEOTIDE SEQUENCE</scope>
    <source>
        <strain evidence="2">CCFEE 5208</strain>
    </source>
</reference>
<feature type="compositionally biased region" description="Basic and acidic residues" evidence="1">
    <location>
        <begin position="472"/>
        <end position="481"/>
    </location>
</feature>
<organism evidence="2 3">
    <name type="scientific">Friedmanniomyces endolithicus</name>
    <dbReference type="NCBI Taxonomy" id="329885"/>
    <lineage>
        <taxon>Eukaryota</taxon>
        <taxon>Fungi</taxon>
        <taxon>Dikarya</taxon>
        <taxon>Ascomycota</taxon>
        <taxon>Pezizomycotina</taxon>
        <taxon>Dothideomycetes</taxon>
        <taxon>Dothideomycetidae</taxon>
        <taxon>Mycosphaerellales</taxon>
        <taxon>Teratosphaeriaceae</taxon>
        <taxon>Friedmanniomyces</taxon>
    </lineage>
</organism>
<dbReference type="SUPFAM" id="SSF51197">
    <property type="entry name" value="Clavaminate synthase-like"/>
    <property type="match status" value="1"/>
</dbReference>
<gene>
    <name evidence="2" type="ORF">LTR82_017828</name>
</gene>
<feature type="region of interest" description="Disordered" evidence="1">
    <location>
        <begin position="272"/>
        <end position="337"/>
    </location>
</feature>
<evidence type="ECO:0000313" key="3">
    <source>
        <dbReference type="Proteomes" id="UP001168146"/>
    </source>
</evidence>
<comment type="caution">
    <text evidence="2">The sequence shown here is derived from an EMBL/GenBank/DDBJ whole genome shotgun (WGS) entry which is preliminary data.</text>
</comment>
<feature type="compositionally biased region" description="Polar residues" evidence="1">
    <location>
        <begin position="719"/>
        <end position="737"/>
    </location>
</feature>
<dbReference type="AlphaFoldDB" id="A0AAN6J3Y5"/>
<feature type="compositionally biased region" description="Polar residues" evidence="1">
    <location>
        <begin position="505"/>
        <end position="514"/>
    </location>
</feature>
<name>A0AAN6J3Y5_9PEZI</name>
<feature type="compositionally biased region" description="Polar residues" evidence="1">
    <location>
        <begin position="1"/>
        <end position="11"/>
    </location>
</feature>
<evidence type="ECO:0000313" key="2">
    <source>
        <dbReference type="EMBL" id="KAK0302558.1"/>
    </source>
</evidence>